<dbReference type="EMBL" id="CAACVG010006939">
    <property type="protein sequence ID" value="VEN42685.1"/>
    <property type="molecule type" value="Genomic_DNA"/>
</dbReference>
<dbReference type="OrthoDB" id="10620393at2759"/>
<protein>
    <submittedName>
        <fullName evidence="2">Uncharacterized protein</fullName>
    </submittedName>
</protein>
<feature type="compositionally biased region" description="Acidic residues" evidence="1">
    <location>
        <begin position="183"/>
        <end position="195"/>
    </location>
</feature>
<evidence type="ECO:0000313" key="3">
    <source>
        <dbReference type="Proteomes" id="UP000410492"/>
    </source>
</evidence>
<keyword evidence="3" id="KW-1185">Reference proteome</keyword>
<feature type="region of interest" description="Disordered" evidence="1">
    <location>
        <begin position="1"/>
        <end position="37"/>
    </location>
</feature>
<reference evidence="2 3" key="1">
    <citation type="submission" date="2019-01" db="EMBL/GenBank/DDBJ databases">
        <authorList>
            <person name="Sayadi A."/>
        </authorList>
    </citation>
    <scope>NUCLEOTIDE SEQUENCE [LARGE SCALE GENOMIC DNA]</scope>
</reference>
<proteinExistence type="predicted"/>
<organism evidence="2 3">
    <name type="scientific">Callosobruchus maculatus</name>
    <name type="common">Southern cowpea weevil</name>
    <name type="synonym">Pulse bruchid</name>
    <dbReference type="NCBI Taxonomy" id="64391"/>
    <lineage>
        <taxon>Eukaryota</taxon>
        <taxon>Metazoa</taxon>
        <taxon>Ecdysozoa</taxon>
        <taxon>Arthropoda</taxon>
        <taxon>Hexapoda</taxon>
        <taxon>Insecta</taxon>
        <taxon>Pterygota</taxon>
        <taxon>Neoptera</taxon>
        <taxon>Endopterygota</taxon>
        <taxon>Coleoptera</taxon>
        <taxon>Polyphaga</taxon>
        <taxon>Cucujiformia</taxon>
        <taxon>Chrysomeloidea</taxon>
        <taxon>Chrysomelidae</taxon>
        <taxon>Bruchinae</taxon>
        <taxon>Bruchini</taxon>
        <taxon>Callosobruchus</taxon>
    </lineage>
</organism>
<sequence length="229" mass="26577">MDEPVTVKKEVLIKTEASERPEEQNENHSTNIQLEEEGEVHTVVLQNLQFADEQSEVVLNHFSADDSDGNLQIDTLEEDEVVHAYIIENDEYENLEGHEIIYQTVQEDGTTVQYIIAEEEEGEEVYEQVEQLDETENEQQMEYTYEYEQVEMVDHNETAEEEDSQILQEEVVDMSHEEHNGEDTVEVEEPPEEVEEKPQLLVVKEEVFTCEYCGKSLKTAVVSRLCFPL</sequence>
<name>A0A653C4H7_CALMS</name>
<accession>A0A653C4H7</accession>
<evidence type="ECO:0000256" key="1">
    <source>
        <dbReference type="SAM" id="MobiDB-lite"/>
    </source>
</evidence>
<gene>
    <name evidence="2" type="ORF">CALMAC_LOCUS6079</name>
</gene>
<feature type="compositionally biased region" description="Basic and acidic residues" evidence="1">
    <location>
        <begin position="1"/>
        <end position="26"/>
    </location>
</feature>
<evidence type="ECO:0000313" key="2">
    <source>
        <dbReference type="EMBL" id="VEN42685.1"/>
    </source>
</evidence>
<dbReference type="AlphaFoldDB" id="A0A653C4H7"/>
<dbReference type="Proteomes" id="UP000410492">
    <property type="component" value="Unassembled WGS sequence"/>
</dbReference>
<feature type="region of interest" description="Disordered" evidence="1">
    <location>
        <begin position="177"/>
        <end position="197"/>
    </location>
</feature>